<dbReference type="OrthoDB" id="9804819at2"/>
<dbReference type="AlphaFoldDB" id="A0A562IHZ6"/>
<dbReference type="CDD" id="cd00060">
    <property type="entry name" value="FHA"/>
    <property type="match status" value="1"/>
</dbReference>
<dbReference type="GO" id="GO:0140359">
    <property type="term" value="F:ABC-type transporter activity"/>
    <property type="evidence" value="ECO:0007669"/>
    <property type="project" value="InterPro"/>
</dbReference>
<dbReference type="PROSITE" id="PS50893">
    <property type="entry name" value="ABC_TRANSPORTER_2"/>
    <property type="match status" value="1"/>
</dbReference>
<dbReference type="Pfam" id="PF00498">
    <property type="entry name" value="FHA"/>
    <property type="match status" value="2"/>
</dbReference>
<evidence type="ECO:0000256" key="8">
    <source>
        <dbReference type="ARBA" id="ARBA00023136"/>
    </source>
</evidence>
<keyword evidence="7 10" id="KW-1133">Transmembrane helix</keyword>
<dbReference type="GO" id="GO:0005524">
    <property type="term" value="F:ATP binding"/>
    <property type="evidence" value="ECO:0007669"/>
    <property type="project" value="UniProtKB-KW"/>
</dbReference>
<dbReference type="GO" id="GO:0016020">
    <property type="term" value="C:membrane"/>
    <property type="evidence" value="ECO:0007669"/>
    <property type="project" value="UniProtKB-SubCell"/>
</dbReference>
<evidence type="ECO:0000256" key="5">
    <source>
        <dbReference type="ARBA" id="ARBA00022741"/>
    </source>
</evidence>
<comment type="caution">
    <text evidence="13">The sequence shown here is derived from an EMBL/GenBank/DDBJ whole genome shotgun (WGS) entry which is preliminary data.</text>
</comment>
<dbReference type="InterPro" id="IPR027417">
    <property type="entry name" value="P-loop_NTPase"/>
</dbReference>
<dbReference type="InterPro" id="IPR050352">
    <property type="entry name" value="ABCG_transporters"/>
</dbReference>
<evidence type="ECO:0000313" key="14">
    <source>
        <dbReference type="Proteomes" id="UP000319825"/>
    </source>
</evidence>
<evidence type="ECO:0000256" key="10">
    <source>
        <dbReference type="SAM" id="Phobius"/>
    </source>
</evidence>
<dbReference type="SUPFAM" id="SSF52540">
    <property type="entry name" value="P-loop containing nucleoside triphosphate hydrolases"/>
    <property type="match status" value="1"/>
</dbReference>
<feature type="transmembrane region" description="Helical" evidence="10">
    <location>
        <begin position="698"/>
        <end position="717"/>
    </location>
</feature>
<dbReference type="PANTHER" id="PTHR48041">
    <property type="entry name" value="ABC TRANSPORTER G FAMILY MEMBER 28"/>
    <property type="match status" value="1"/>
</dbReference>
<keyword evidence="3" id="KW-0597">Phosphoprotein</keyword>
<dbReference type="SUPFAM" id="SSF49879">
    <property type="entry name" value="SMAD/FHA domain"/>
    <property type="match status" value="2"/>
</dbReference>
<dbReference type="FunFam" id="3.40.50.300:FF:000474">
    <property type="entry name" value="Putative ABC transporter ATP-binding subunit"/>
    <property type="match status" value="1"/>
</dbReference>
<name>A0A562IHZ6_MICOL</name>
<keyword evidence="2" id="KW-0813">Transport</keyword>
<evidence type="ECO:0000256" key="3">
    <source>
        <dbReference type="ARBA" id="ARBA00022553"/>
    </source>
</evidence>
<dbReference type="SMART" id="SM00382">
    <property type="entry name" value="AAA"/>
    <property type="match status" value="1"/>
</dbReference>
<protein>
    <submittedName>
        <fullName evidence="13">ABC-type multidrug transport system ATPase subunit</fullName>
    </submittedName>
</protein>
<feature type="transmembrane region" description="Helical" evidence="10">
    <location>
        <begin position="669"/>
        <end position="691"/>
    </location>
</feature>
<keyword evidence="8 10" id="KW-0472">Membrane</keyword>
<dbReference type="PANTHER" id="PTHR48041:SF139">
    <property type="entry name" value="PROTEIN SCARLET"/>
    <property type="match status" value="1"/>
</dbReference>
<evidence type="ECO:0000259" key="12">
    <source>
        <dbReference type="PROSITE" id="PS50893"/>
    </source>
</evidence>
<feature type="transmembrane region" description="Helical" evidence="10">
    <location>
        <begin position="622"/>
        <end position="649"/>
    </location>
</feature>
<feature type="domain" description="ABC transporter" evidence="12">
    <location>
        <begin position="249"/>
        <end position="482"/>
    </location>
</feature>
<dbReference type="InterPro" id="IPR000253">
    <property type="entry name" value="FHA_dom"/>
</dbReference>
<dbReference type="InterPro" id="IPR003593">
    <property type="entry name" value="AAA+_ATPase"/>
</dbReference>
<keyword evidence="5" id="KW-0547">Nucleotide-binding</keyword>
<keyword evidence="14" id="KW-1185">Reference proteome</keyword>
<dbReference type="SMART" id="SM00240">
    <property type="entry name" value="FHA"/>
    <property type="match status" value="2"/>
</dbReference>
<evidence type="ECO:0000256" key="7">
    <source>
        <dbReference type="ARBA" id="ARBA00022989"/>
    </source>
</evidence>
<evidence type="ECO:0000256" key="6">
    <source>
        <dbReference type="ARBA" id="ARBA00022840"/>
    </source>
</evidence>
<dbReference type="InterPro" id="IPR013525">
    <property type="entry name" value="ABC2_TM"/>
</dbReference>
<sequence>MTASEVGDGVSDTLLVGVPGEGGERRVTAAGGPLRIGRDPLCSIVLDDSRASREHLELTYQAGRWRLRDLASRNGTFLDGRQVHELEITAACAVRLGNAADGPVLTFRPEGLPAAPPPATGSAQPGMPTEVRPSGSGSAAEPPPGARFALGRTPSASYPTADRIRVGRAPDNDIVLDDLLVSRHHADLVRDGAGFRVIDLGTRNGTYVNGRQVEQAVLNAGDLLSFGHHQMVFDGIALHDYVDAGRVSLRAEGLGVTVGTRNLLSGISFELDECSLLAVVGPSGAGKSTLLGALTGNRPAQAGTVRSQGRDLYAEYADLRHRIGLVPQDDILHRQLTVRRALRYAAGLRFGPDVTPAERDQRIDEVLAQLALTAHADQRIDTLSGGQRKRTSVALELLTEPSLLFLDEPTSGLDPALDRDVMHGLRELADRGRTVVVVTHSPLHLGVCDRVLVLARGGKVAYFGPPGELLGFFGAAEYADVFTAVAAEPDVWAARFAATRPPTRTAPPSERAAATASPPRQGWWRQTAILARRTVAVTVADRMYAALSLGLPVGLASLLHVVPGSDGLGLPAQPPGRSTEAAQLLVILTIGAVFIGLAGGIREFVGEGAIYRRERAVGMAPGAYLSAKLAVFAVLNAFQAALFVLLGMWGRPAPAEAVVLGVPLVELIVVVWLTTLAATVLGLLVSVYVATSEQTMPVLVGLVMAQLVLCGGLFAVVERAGIEQLSWFAPARWGYAAAAATVDLRAIMLKPTPDALWAHTTGAWSWAMAVLAGQTVLLTAAVRWALRRHEPVLESRRNRT</sequence>
<feature type="domain" description="FHA" evidence="11">
    <location>
        <begin position="164"/>
        <end position="213"/>
    </location>
</feature>
<feature type="transmembrane region" description="Helical" evidence="10">
    <location>
        <begin position="582"/>
        <end position="601"/>
    </location>
</feature>
<comment type="subcellular location">
    <subcellularLocation>
        <location evidence="1">Membrane</location>
        <topology evidence="1">Multi-pass membrane protein</topology>
    </subcellularLocation>
</comment>
<evidence type="ECO:0000256" key="1">
    <source>
        <dbReference type="ARBA" id="ARBA00004141"/>
    </source>
</evidence>
<accession>A0A562IHZ6</accession>
<dbReference type="Proteomes" id="UP000319825">
    <property type="component" value="Unassembled WGS sequence"/>
</dbReference>
<dbReference type="InterPro" id="IPR008984">
    <property type="entry name" value="SMAD_FHA_dom_sf"/>
</dbReference>
<dbReference type="InterPro" id="IPR003439">
    <property type="entry name" value="ABC_transporter-like_ATP-bd"/>
</dbReference>
<evidence type="ECO:0000259" key="11">
    <source>
        <dbReference type="PROSITE" id="PS50006"/>
    </source>
</evidence>
<evidence type="ECO:0000256" key="9">
    <source>
        <dbReference type="SAM" id="MobiDB-lite"/>
    </source>
</evidence>
<evidence type="ECO:0000256" key="2">
    <source>
        <dbReference type="ARBA" id="ARBA00022448"/>
    </source>
</evidence>
<evidence type="ECO:0000256" key="4">
    <source>
        <dbReference type="ARBA" id="ARBA00022692"/>
    </source>
</evidence>
<reference evidence="13 14" key="1">
    <citation type="submission" date="2019-07" db="EMBL/GenBank/DDBJ databases">
        <title>R&amp;d 2014.</title>
        <authorList>
            <person name="Klenk H.-P."/>
        </authorList>
    </citation>
    <scope>NUCLEOTIDE SEQUENCE [LARGE SCALE GENOMIC DNA]</scope>
    <source>
        <strain evidence="13 14">DSM 43868</strain>
    </source>
</reference>
<dbReference type="PROSITE" id="PS50006">
    <property type="entry name" value="FHA_DOMAIN"/>
    <property type="match status" value="2"/>
</dbReference>
<dbReference type="GO" id="GO:0016887">
    <property type="term" value="F:ATP hydrolysis activity"/>
    <property type="evidence" value="ECO:0007669"/>
    <property type="project" value="InterPro"/>
</dbReference>
<dbReference type="Gene3D" id="2.60.200.20">
    <property type="match status" value="2"/>
</dbReference>
<evidence type="ECO:0000313" key="13">
    <source>
        <dbReference type="EMBL" id="TWH70629.1"/>
    </source>
</evidence>
<feature type="domain" description="FHA" evidence="11">
    <location>
        <begin position="34"/>
        <end position="83"/>
    </location>
</feature>
<dbReference type="Pfam" id="PF01061">
    <property type="entry name" value="ABC2_membrane"/>
    <property type="match status" value="1"/>
</dbReference>
<gene>
    <name evidence="13" type="ORF">JD77_05654</name>
</gene>
<dbReference type="Pfam" id="PF00005">
    <property type="entry name" value="ABC_tran"/>
    <property type="match status" value="1"/>
</dbReference>
<keyword evidence="4 10" id="KW-0812">Transmembrane</keyword>
<dbReference type="EMBL" id="VLKE01000001">
    <property type="protein sequence ID" value="TWH70629.1"/>
    <property type="molecule type" value="Genomic_DNA"/>
</dbReference>
<dbReference type="Gene3D" id="3.40.50.300">
    <property type="entry name" value="P-loop containing nucleotide triphosphate hydrolases"/>
    <property type="match status" value="1"/>
</dbReference>
<feature type="transmembrane region" description="Helical" evidence="10">
    <location>
        <begin position="763"/>
        <end position="786"/>
    </location>
</feature>
<organism evidence="13 14">
    <name type="scientific">Micromonospora olivasterospora</name>
    <dbReference type="NCBI Taxonomy" id="1880"/>
    <lineage>
        <taxon>Bacteria</taxon>
        <taxon>Bacillati</taxon>
        <taxon>Actinomycetota</taxon>
        <taxon>Actinomycetes</taxon>
        <taxon>Micromonosporales</taxon>
        <taxon>Micromonosporaceae</taxon>
        <taxon>Micromonospora</taxon>
    </lineage>
</organism>
<proteinExistence type="predicted"/>
<keyword evidence="6" id="KW-0067">ATP-binding</keyword>
<feature type="region of interest" description="Disordered" evidence="9">
    <location>
        <begin position="109"/>
        <end position="156"/>
    </location>
</feature>